<proteinExistence type="predicted"/>
<keyword evidence="1 4" id="KW-0812">Transmembrane</keyword>
<dbReference type="InterPro" id="IPR052165">
    <property type="entry name" value="Membrane_assoc_protease"/>
</dbReference>
<feature type="domain" description="NfeD-like C-terminal" evidence="5">
    <location>
        <begin position="110"/>
        <end position="160"/>
    </location>
</feature>
<accession>A0A1T4XGJ1</accession>
<dbReference type="EMBL" id="FUYE01000004">
    <property type="protein sequence ID" value="SKA88702.1"/>
    <property type="molecule type" value="Genomic_DNA"/>
</dbReference>
<sequence>MIHLLMAITVAILAVLGVLLMILETFVPGMVAGILGALCVLASVALIMLADDFATWPGWLRATTACAIIVGSIVLQLVWLRYFAVKFWHRTFTLQASVPPPDQPQFLPAGTEGVALTELRPLGRADFQGMRREVRCEDGFAPQGSRLRVTGSEPGNLIVRLIPTTQPTS</sequence>
<evidence type="ECO:0000256" key="4">
    <source>
        <dbReference type="SAM" id="Phobius"/>
    </source>
</evidence>
<dbReference type="InterPro" id="IPR002810">
    <property type="entry name" value="NfeD-like_C"/>
</dbReference>
<evidence type="ECO:0000256" key="3">
    <source>
        <dbReference type="ARBA" id="ARBA00023136"/>
    </source>
</evidence>
<feature type="transmembrane region" description="Helical" evidence="4">
    <location>
        <begin position="30"/>
        <end position="50"/>
    </location>
</feature>
<dbReference type="PANTHER" id="PTHR33507:SF3">
    <property type="entry name" value="INNER MEMBRANE PROTEIN YBBJ"/>
    <property type="match status" value="1"/>
</dbReference>
<protein>
    <submittedName>
        <fullName evidence="6">NfeD-like C-terminal, partner-binding</fullName>
    </submittedName>
</protein>
<reference evidence="7" key="1">
    <citation type="submission" date="2017-02" db="EMBL/GenBank/DDBJ databases">
        <authorList>
            <person name="Varghese N."/>
            <person name="Submissions S."/>
        </authorList>
    </citation>
    <scope>NUCLEOTIDE SEQUENCE [LARGE SCALE GENOMIC DNA]</scope>
    <source>
        <strain evidence="7">ATCC 700200</strain>
    </source>
</reference>
<evidence type="ECO:0000313" key="6">
    <source>
        <dbReference type="EMBL" id="SKA88702.1"/>
    </source>
</evidence>
<keyword evidence="3 4" id="KW-0472">Membrane</keyword>
<evidence type="ECO:0000259" key="5">
    <source>
        <dbReference type="Pfam" id="PF01957"/>
    </source>
</evidence>
<organism evidence="6 7">
    <name type="scientific">Prosthecobacter debontii</name>
    <dbReference type="NCBI Taxonomy" id="48467"/>
    <lineage>
        <taxon>Bacteria</taxon>
        <taxon>Pseudomonadati</taxon>
        <taxon>Verrucomicrobiota</taxon>
        <taxon>Verrucomicrobiia</taxon>
        <taxon>Verrucomicrobiales</taxon>
        <taxon>Verrucomicrobiaceae</taxon>
        <taxon>Prosthecobacter</taxon>
    </lineage>
</organism>
<dbReference type="AlphaFoldDB" id="A0A1T4XGJ1"/>
<dbReference type="PANTHER" id="PTHR33507">
    <property type="entry name" value="INNER MEMBRANE PROTEIN YBBJ"/>
    <property type="match status" value="1"/>
</dbReference>
<evidence type="ECO:0000256" key="2">
    <source>
        <dbReference type="ARBA" id="ARBA00022989"/>
    </source>
</evidence>
<dbReference type="STRING" id="48467.SAMN02745166_01472"/>
<feature type="transmembrane region" description="Helical" evidence="4">
    <location>
        <begin position="6"/>
        <end position="23"/>
    </location>
</feature>
<dbReference type="Proteomes" id="UP000190774">
    <property type="component" value="Unassembled WGS sequence"/>
</dbReference>
<dbReference type="OrthoDB" id="194720at2"/>
<dbReference type="RefSeq" id="WP_078812675.1">
    <property type="nucleotide sequence ID" value="NZ_FUYE01000004.1"/>
</dbReference>
<dbReference type="Pfam" id="PF01957">
    <property type="entry name" value="NfeD"/>
    <property type="match status" value="1"/>
</dbReference>
<feature type="transmembrane region" description="Helical" evidence="4">
    <location>
        <begin position="62"/>
        <end position="80"/>
    </location>
</feature>
<gene>
    <name evidence="6" type="ORF">SAMN02745166_01472</name>
</gene>
<evidence type="ECO:0000256" key="1">
    <source>
        <dbReference type="ARBA" id="ARBA00022692"/>
    </source>
</evidence>
<keyword evidence="2 4" id="KW-1133">Transmembrane helix</keyword>
<evidence type="ECO:0000313" key="7">
    <source>
        <dbReference type="Proteomes" id="UP000190774"/>
    </source>
</evidence>
<dbReference type="GO" id="GO:0005886">
    <property type="term" value="C:plasma membrane"/>
    <property type="evidence" value="ECO:0007669"/>
    <property type="project" value="TreeGrafter"/>
</dbReference>
<name>A0A1T4XGJ1_9BACT</name>
<keyword evidence="7" id="KW-1185">Reference proteome</keyword>